<dbReference type="eggNOG" id="COG0582">
    <property type="taxonomic scope" value="Bacteria"/>
</dbReference>
<protein>
    <submittedName>
        <fullName evidence="7">Integrase family protein</fullName>
    </submittedName>
</protein>
<dbReference type="InterPro" id="IPR044068">
    <property type="entry name" value="CB"/>
</dbReference>
<dbReference type="CDD" id="cd01189">
    <property type="entry name" value="INT_ICEBs1_C_like"/>
    <property type="match status" value="1"/>
</dbReference>
<dbReference type="Proteomes" id="UP000007809">
    <property type="component" value="Chromosome"/>
</dbReference>
<dbReference type="RefSeq" id="WP_013673068.1">
    <property type="nucleotide sequence ID" value="NC_015312.1"/>
</dbReference>
<dbReference type="InterPro" id="IPR010998">
    <property type="entry name" value="Integrase_recombinase_N"/>
</dbReference>
<evidence type="ECO:0000256" key="1">
    <source>
        <dbReference type="ARBA" id="ARBA00008857"/>
    </source>
</evidence>
<dbReference type="STRING" id="675635.Psed_0874"/>
<proteinExistence type="inferred from homology"/>
<keyword evidence="8" id="KW-1185">Reference proteome</keyword>
<dbReference type="InterPro" id="IPR050090">
    <property type="entry name" value="Tyrosine_recombinase_XerCD"/>
</dbReference>
<dbReference type="EMBL" id="CP002593">
    <property type="protein sequence ID" value="AEA23128.1"/>
    <property type="molecule type" value="Genomic_DNA"/>
</dbReference>
<keyword evidence="3" id="KW-0233">DNA recombination</keyword>
<reference evidence="7 8" key="1">
    <citation type="journal article" date="2011" name="J. Bacteriol.">
        <title>Genome sequence of the 1,4-dioxane-degrading Pseudonocardia dioxanivorans strain CB1190.</title>
        <authorList>
            <person name="Sales C.M."/>
            <person name="Mahendra S."/>
            <person name="Grostern A."/>
            <person name="Parales R.E."/>
            <person name="Goodwin L.A."/>
            <person name="Woyke T."/>
            <person name="Nolan M."/>
            <person name="Lapidus A."/>
            <person name="Chertkov O."/>
            <person name="Ovchinnikova G."/>
            <person name="Sczyrba A."/>
            <person name="Alvarez-Cohen L."/>
        </authorList>
    </citation>
    <scope>NUCLEOTIDE SEQUENCE [LARGE SCALE GENOMIC DNA]</scope>
    <source>
        <strain evidence="8">ATCC 55486 / DSM 44775 / JCM 13855 / CB1190</strain>
    </source>
</reference>
<sequence length="397" mass="44386">MGYVRDRWRDPARKGKGKRWQVKYRVDGREKDGGSFDTKAMAQRKLVELEASVQRGQWVDPTDRTLVVDLVRAYAATRMHRPRTRDRVESHIRNHIEPTPLGRRRAAAVRPSEVQAWVTDRAEHLSPLTLRNVVTLVRAAFAAAVEDRTIGATPFVRITLPRAEKERLVPLTVAQVELLVDAIGDRYKAMVVAQAGLGLRIGELLALRVEDVDFLRRTVRIEDQIDRYTRDRVPPKTARSRRTVPLPDVVAVALSRHIAEHPPAPNGLLFHTRDGRPLMHDWYGNKVFVACVTRLRERLAEEAAEAVERDEEPPAAFPAGVTPHDLRHHYASVLLASGQSVVAVAELLGHENASLVLSTYGHLLPGSEDIARRAIDAAWGTARTAEEHAPAAQGLPR</sequence>
<dbReference type="OrthoDB" id="1822491at2"/>
<dbReference type="InterPro" id="IPR002104">
    <property type="entry name" value="Integrase_catalytic"/>
</dbReference>
<feature type="domain" description="Core-binding (CB)" evidence="6">
    <location>
        <begin position="61"/>
        <end position="145"/>
    </location>
</feature>
<dbReference type="SUPFAM" id="SSF56349">
    <property type="entry name" value="DNA breaking-rejoining enzymes"/>
    <property type="match status" value="1"/>
</dbReference>
<feature type="domain" description="Tyr recombinase" evidence="5">
    <location>
        <begin position="166"/>
        <end position="376"/>
    </location>
</feature>
<dbReference type="PANTHER" id="PTHR30349:SF64">
    <property type="entry name" value="PROPHAGE INTEGRASE INTD-RELATED"/>
    <property type="match status" value="1"/>
</dbReference>
<comment type="similarity">
    <text evidence="1">Belongs to the 'phage' integrase family.</text>
</comment>
<dbReference type="InterPro" id="IPR011010">
    <property type="entry name" value="DNA_brk_join_enz"/>
</dbReference>
<evidence type="ECO:0000259" key="5">
    <source>
        <dbReference type="PROSITE" id="PS51898"/>
    </source>
</evidence>
<organism evidence="7 8">
    <name type="scientific">Pseudonocardia dioxanivorans (strain ATCC 55486 / DSM 44775 / JCM 13855 / CB1190)</name>
    <dbReference type="NCBI Taxonomy" id="675635"/>
    <lineage>
        <taxon>Bacteria</taxon>
        <taxon>Bacillati</taxon>
        <taxon>Actinomycetota</taxon>
        <taxon>Actinomycetes</taxon>
        <taxon>Pseudonocardiales</taxon>
        <taxon>Pseudonocardiaceae</taxon>
        <taxon>Pseudonocardia</taxon>
    </lineage>
</organism>
<dbReference type="Pfam" id="PF00589">
    <property type="entry name" value="Phage_integrase"/>
    <property type="match status" value="1"/>
</dbReference>
<dbReference type="HOGENOM" id="CLU_027562_17_5_11"/>
<dbReference type="PROSITE" id="PS51898">
    <property type="entry name" value="TYR_RECOMBINASE"/>
    <property type="match status" value="1"/>
</dbReference>
<dbReference type="GO" id="GO:0015074">
    <property type="term" value="P:DNA integration"/>
    <property type="evidence" value="ECO:0007669"/>
    <property type="project" value="InterPro"/>
</dbReference>
<evidence type="ECO:0000256" key="2">
    <source>
        <dbReference type="ARBA" id="ARBA00023125"/>
    </source>
</evidence>
<dbReference type="InterPro" id="IPR013762">
    <property type="entry name" value="Integrase-like_cat_sf"/>
</dbReference>
<dbReference type="GO" id="GO:0003677">
    <property type="term" value="F:DNA binding"/>
    <property type="evidence" value="ECO:0007669"/>
    <property type="project" value="UniProtKB-UniRule"/>
</dbReference>
<dbReference type="Gene3D" id="1.10.443.10">
    <property type="entry name" value="Intergrase catalytic core"/>
    <property type="match status" value="1"/>
</dbReference>
<evidence type="ECO:0000259" key="6">
    <source>
        <dbReference type="PROSITE" id="PS51900"/>
    </source>
</evidence>
<evidence type="ECO:0000256" key="3">
    <source>
        <dbReference type="ARBA" id="ARBA00023172"/>
    </source>
</evidence>
<evidence type="ECO:0000313" key="7">
    <source>
        <dbReference type="EMBL" id="AEA23128.1"/>
    </source>
</evidence>
<dbReference type="Gene3D" id="1.10.150.130">
    <property type="match status" value="1"/>
</dbReference>
<dbReference type="PANTHER" id="PTHR30349">
    <property type="entry name" value="PHAGE INTEGRASE-RELATED"/>
    <property type="match status" value="1"/>
</dbReference>
<name>F4CSF4_PSEUX</name>
<keyword evidence="2 4" id="KW-0238">DNA-binding</keyword>
<dbReference type="GO" id="GO:0006310">
    <property type="term" value="P:DNA recombination"/>
    <property type="evidence" value="ECO:0007669"/>
    <property type="project" value="UniProtKB-KW"/>
</dbReference>
<accession>F4CSF4</accession>
<evidence type="ECO:0000313" key="8">
    <source>
        <dbReference type="Proteomes" id="UP000007809"/>
    </source>
</evidence>
<dbReference type="AlphaFoldDB" id="F4CSF4"/>
<evidence type="ECO:0000256" key="4">
    <source>
        <dbReference type="PROSITE-ProRule" id="PRU01248"/>
    </source>
</evidence>
<dbReference type="PROSITE" id="PS51900">
    <property type="entry name" value="CB"/>
    <property type="match status" value="1"/>
</dbReference>
<dbReference type="KEGG" id="pdx:Psed_0874"/>
<gene>
    <name evidence="7" type="ordered locus">Psed_0874</name>
</gene>